<name>J4UE12_TRIAS</name>
<accession>J4UE12</accession>
<reference evidence="2 3" key="1">
    <citation type="journal article" date="2012" name="Eukaryot. Cell">
        <title>Draft genome sequence of CBS 2479, the standard type strain of Trichosporon asahii.</title>
        <authorList>
            <person name="Yang R.Y."/>
            <person name="Li H.T."/>
            <person name="Zhu H."/>
            <person name="Zhou G.P."/>
            <person name="Wang M."/>
            <person name="Wang L."/>
        </authorList>
    </citation>
    <scope>NUCLEOTIDE SEQUENCE [LARGE SCALE GENOMIC DNA]</scope>
    <source>
        <strain evidence="3">ATCC 90039 / CBS 2479 / JCM 2466 / KCTC 7840 / NCYC 2677 / UAMH 7654</strain>
    </source>
</reference>
<evidence type="ECO:0000256" key="1">
    <source>
        <dbReference type="SAM" id="MobiDB-lite"/>
    </source>
</evidence>
<organism evidence="2 3">
    <name type="scientific">Trichosporon asahii var. asahii (strain ATCC 90039 / CBS 2479 / JCM 2466 / KCTC 7840 / NBRC 103889/ NCYC 2677 / UAMH 7654)</name>
    <name type="common">Yeast</name>
    <dbReference type="NCBI Taxonomy" id="1186058"/>
    <lineage>
        <taxon>Eukaryota</taxon>
        <taxon>Fungi</taxon>
        <taxon>Dikarya</taxon>
        <taxon>Basidiomycota</taxon>
        <taxon>Agaricomycotina</taxon>
        <taxon>Tremellomycetes</taxon>
        <taxon>Trichosporonales</taxon>
        <taxon>Trichosporonaceae</taxon>
        <taxon>Trichosporon</taxon>
    </lineage>
</organism>
<sequence>MLSLRAAVRVPRAVASLHTTAVAARPQTRPPSDGSGPLFTTPFEIQMGYRDADKEAKDAKKQTGTDKMNKMKGGKSFQDLRKQHDEGRD</sequence>
<dbReference type="HOGENOM" id="CLU_2456354_0_0_1"/>
<gene>
    <name evidence="2" type="ORF">A1Q1_01467</name>
</gene>
<dbReference type="Proteomes" id="UP000002748">
    <property type="component" value="Unassembled WGS sequence"/>
</dbReference>
<feature type="compositionally biased region" description="Basic and acidic residues" evidence="1">
    <location>
        <begin position="50"/>
        <end position="69"/>
    </location>
</feature>
<feature type="compositionally biased region" description="Basic and acidic residues" evidence="1">
    <location>
        <begin position="78"/>
        <end position="89"/>
    </location>
</feature>
<dbReference type="EMBL" id="ALBS01000171">
    <property type="protein sequence ID" value="EJT49445.1"/>
    <property type="molecule type" value="Genomic_DNA"/>
</dbReference>
<proteinExistence type="predicted"/>
<comment type="caution">
    <text evidence="2">The sequence shown here is derived from an EMBL/GenBank/DDBJ whole genome shotgun (WGS) entry which is preliminary data.</text>
</comment>
<evidence type="ECO:0000313" key="2">
    <source>
        <dbReference type="EMBL" id="EJT49445.1"/>
    </source>
</evidence>
<dbReference type="KEGG" id="tasa:A1Q1_01467"/>
<dbReference type="AlphaFoldDB" id="J4UE12"/>
<dbReference type="RefSeq" id="XP_014179981.1">
    <property type="nucleotide sequence ID" value="XM_014324506.1"/>
</dbReference>
<protein>
    <submittedName>
        <fullName evidence="2">Uncharacterized protein</fullName>
    </submittedName>
</protein>
<dbReference type="VEuPathDB" id="FungiDB:A1Q1_01467"/>
<feature type="region of interest" description="Disordered" evidence="1">
    <location>
        <begin position="21"/>
        <end position="89"/>
    </location>
</feature>
<evidence type="ECO:0000313" key="3">
    <source>
        <dbReference type="Proteomes" id="UP000002748"/>
    </source>
</evidence>
<dbReference type="GeneID" id="25984981"/>